<evidence type="ECO:0000313" key="3">
    <source>
        <dbReference type="EMBL" id="KKS57123.1"/>
    </source>
</evidence>
<dbReference type="SUPFAM" id="SSF74853">
    <property type="entry name" value="Lamin A/C globular tail domain"/>
    <property type="match status" value="3"/>
</dbReference>
<dbReference type="InterPro" id="IPR013783">
    <property type="entry name" value="Ig-like_fold"/>
</dbReference>
<comment type="caution">
    <text evidence="3">The sequence shown here is derived from an EMBL/GenBank/DDBJ whole genome shotgun (WGS) entry which is preliminary data.</text>
</comment>
<feature type="domain" description="PKD" evidence="1">
    <location>
        <begin position="663"/>
        <end position="745"/>
    </location>
</feature>
<dbReference type="InterPro" id="IPR035986">
    <property type="entry name" value="PKD_dom_sf"/>
</dbReference>
<protein>
    <submittedName>
        <fullName evidence="3">PKD domain protein</fullName>
    </submittedName>
</protein>
<organism evidence="3 4">
    <name type="scientific">Candidatus Magasanikbacteria bacterium GW2011_GWA2_42_32</name>
    <dbReference type="NCBI Taxonomy" id="1619039"/>
    <lineage>
        <taxon>Bacteria</taxon>
        <taxon>Candidatus Magasanikiibacteriota</taxon>
    </lineage>
</organism>
<dbReference type="Pfam" id="PF18911">
    <property type="entry name" value="PKD_4"/>
    <property type="match status" value="1"/>
</dbReference>
<sequence length="1018" mass="110137">MTRGKICFLITSVFLIGGFFIFASRIWAAESDLQITEIMCDPSGSDTKNEWVEIKNSGASPLEIVGGSSAIAWRLFDGSNHTFSTSTILEAGEYCAVVQDEATFASNYPNYWGKILKSSFSLSNASGTVALRVGSDGPLWSEVNYSNSWGASGNSKTLEKKDETGFGTADNWQESYVVGGTPGAVKSEALITPPAPLESISTSTGSNYHIKINEIYPVTATSAEKEWVEFFNPATSTANLAGWTLQDNSSTTTLGGEIISGGFLVLEFSSRFNNSGDIVILKNSVGEIIDQISYGNFDDDNLMDNAPAPSIGESLARSSDGSDTDFDKSDFALTLTPTKSQSNVITLLPEQMENSSSAASSGGSANLLAASYGKIFINEFVADPNSGEKEWLELYNNSAEEINLNNWRLEEGSEEQTFLQGTIKPHGYFVVYSPKGNLNNSGDVIFLYDAFGRLVDRVAYGNWNDGNISDNASAPYDSKSAGRKNFESGVNKESWAVCATPTLGNFNVFLAEDYSADNSSVNNNTPPISSCIIINEIFPNPKGSDQEGEFIELKNIGTEKINLQNFYLLNSSRRKYKFASSTFIGLGEFLVVKRKESNLILKNNAENLELYDSDNRLLDRATFEDTALDGVSWARAGTTSSLWDWTVAVTPGRENIMVPPNSLPLVAVSLPSVVLTGEEIVFDASDSFDPDNNPLGFFWDFGDGTNGEGEIVNHIYQTKGNKKISLVVKDNQGGEVKQALKIYVETDEEENIAVVSSKNSVNSAAKKIKSLVVASLDKISALAPLTMVKTKGVVKVPPGNFSTQMFFIVDPLSGAGLPVYMNSRDFPPIKIGDEVEVTGELGTYLGTVRVKIKEKKDIDILSIDNLKEPLAVNTGDIDDDKFFSLVQMEGEVLETGSGYFYLGDEMGEIQVQLKSRTGLKGKVASVGDKVKVTGIIGKSKDTWVLWPRGAEDVNILDVGKPIDNGTTADVTEKYLTATAGGVTSLLLALLAKGRGAIAKAIAFGFIGKIAFWKKRDKV</sequence>
<dbReference type="AlphaFoldDB" id="A0A0G1D534"/>
<feature type="domain" description="LTD" evidence="2">
    <location>
        <begin position="195"/>
        <end position="296"/>
    </location>
</feature>
<dbReference type="InterPro" id="IPR022409">
    <property type="entry name" value="PKD/Chitinase_dom"/>
</dbReference>
<dbReference type="EMBL" id="LCDO01000003">
    <property type="protein sequence ID" value="KKS57123.1"/>
    <property type="molecule type" value="Genomic_DNA"/>
</dbReference>
<dbReference type="PANTHER" id="PTHR37397">
    <property type="entry name" value="SI:CH211-183D21.1"/>
    <property type="match status" value="1"/>
</dbReference>
<dbReference type="SUPFAM" id="SSF49299">
    <property type="entry name" value="PKD domain"/>
    <property type="match status" value="1"/>
</dbReference>
<dbReference type="Proteomes" id="UP000034837">
    <property type="component" value="Unassembled WGS sequence"/>
</dbReference>
<dbReference type="InterPro" id="IPR036415">
    <property type="entry name" value="Lamin_tail_dom_sf"/>
</dbReference>
<dbReference type="InterPro" id="IPR000601">
    <property type="entry name" value="PKD_dom"/>
</dbReference>
<name>A0A0G1D534_9BACT</name>
<dbReference type="Gene3D" id="2.60.40.10">
    <property type="entry name" value="Immunoglobulins"/>
    <property type="match status" value="1"/>
</dbReference>
<dbReference type="SMART" id="SM00089">
    <property type="entry name" value="PKD"/>
    <property type="match status" value="1"/>
</dbReference>
<reference evidence="3 4" key="1">
    <citation type="journal article" date="2015" name="Nature">
        <title>rRNA introns, odd ribosomes, and small enigmatic genomes across a large radiation of phyla.</title>
        <authorList>
            <person name="Brown C.T."/>
            <person name="Hug L.A."/>
            <person name="Thomas B.C."/>
            <person name="Sharon I."/>
            <person name="Castelle C.J."/>
            <person name="Singh A."/>
            <person name="Wilkins M.J."/>
            <person name="Williams K.H."/>
            <person name="Banfield J.F."/>
        </authorList>
    </citation>
    <scope>NUCLEOTIDE SEQUENCE [LARGE SCALE GENOMIC DNA]</scope>
</reference>
<dbReference type="Gene3D" id="2.60.40.1260">
    <property type="entry name" value="Lamin Tail domain"/>
    <property type="match status" value="2"/>
</dbReference>
<dbReference type="PROSITE" id="PS50093">
    <property type="entry name" value="PKD"/>
    <property type="match status" value="1"/>
</dbReference>
<evidence type="ECO:0000259" key="2">
    <source>
        <dbReference type="PROSITE" id="PS51841"/>
    </source>
</evidence>
<dbReference type="InterPro" id="IPR001322">
    <property type="entry name" value="Lamin_tail_dom"/>
</dbReference>
<proteinExistence type="predicted"/>
<evidence type="ECO:0000313" key="4">
    <source>
        <dbReference type="Proteomes" id="UP000034837"/>
    </source>
</evidence>
<dbReference type="CDD" id="cd00146">
    <property type="entry name" value="PKD"/>
    <property type="match status" value="1"/>
</dbReference>
<gene>
    <name evidence="3" type="ORF">UV20_C0003G0065</name>
</gene>
<dbReference type="PROSITE" id="PS51841">
    <property type="entry name" value="LTD"/>
    <property type="match status" value="3"/>
</dbReference>
<accession>A0A0G1D534</accession>
<feature type="domain" description="LTD" evidence="2">
    <location>
        <begin position="24"/>
        <end position="168"/>
    </location>
</feature>
<dbReference type="Pfam" id="PF00932">
    <property type="entry name" value="LTD"/>
    <property type="match status" value="4"/>
</dbReference>
<evidence type="ECO:0000259" key="1">
    <source>
        <dbReference type="PROSITE" id="PS50093"/>
    </source>
</evidence>
<feature type="domain" description="LTD" evidence="2">
    <location>
        <begin position="361"/>
        <end position="462"/>
    </location>
</feature>
<dbReference type="PANTHER" id="PTHR37397:SF1">
    <property type="entry name" value="LTD DOMAIN-CONTAINING PROTEIN"/>
    <property type="match status" value="1"/>
</dbReference>